<evidence type="ECO:0000256" key="1">
    <source>
        <dbReference type="SAM" id="Phobius"/>
    </source>
</evidence>
<feature type="domain" description="GGDEF" evidence="4">
    <location>
        <begin position="422"/>
        <end position="552"/>
    </location>
</feature>
<dbReference type="PANTHER" id="PTHR33121">
    <property type="entry name" value="CYCLIC DI-GMP PHOSPHODIESTERASE PDEF"/>
    <property type="match status" value="1"/>
</dbReference>
<dbReference type="SUPFAM" id="SSF55073">
    <property type="entry name" value="Nucleotide cyclase"/>
    <property type="match status" value="1"/>
</dbReference>
<dbReference type="Gene3D" id="3.20.20.450">
    <property type="entry name" value="EAL domain"/>
    <property type="match status" value="1"/>
</dbReference>
<feature type="signal peptide" evidence="2">
    <location>
        <begin position="1"/>
        <end position="27"/>
    </location>
</feature>
<feature type="transmembrane region" description="Helical" evidence="1">
    <location>
        <begin position="314"/>
        <end position="332"/>
    </location>
</feature>
<accession>A0ABS5W551</accession>
<reference evidence="5 6" key="1">
    <citation type="submission" date="2021-05" db="EMBL/GenBank/DDBJ databases">
        <title>Croceibacterium sp. LX-88 genome sequence.</title>
        <authorList>
            <person name="Luo X."/>
        </authorList>
    </citation>
    <scope>NUCLEOTIDE SEQUENCE [LARGE SCALE GENOMIC DNA]</scope>
    <source>
        <strain evidence="5 6">LX-88</strain>
    </source>
</reference>
<evidence type="ECO:0000256" key="2">
    <source>
        <dbReference type="SAM" id="SignalP"/>
    </source>
</evidence>
<evidence type="ECO:0000313" key="6">
    <source>
        <dbReference type="Proteomes" id="UP000811255"/>
    </source>
</evidence>
<feature type="domain" description="EAL" evidence="3">
    <location>
        <begin position="561"/>
        <end position="814"/>
    </location>
</feature>
<keyword evidence="1" id="KW-0472">Membrane</keyword>
<dbReference type="Pfam" id="PF00990">
    <property type="entry name" value="GGDEF"/>
    <property type="match status" value="1"/>
</dbReference>
<dbReference type="SUPFAM" id="SSF141868">
    <property type="entry name" value="EAL domain-like"/>
    <property type="match status" value="1"/>
</dbReference>
<feature type="transmembrane region" description="Helical" evidence="1">
    <location>
        <begin position="344"/>
        <end position="365"/>
    </location>
</feature>
<keyword evidence="2" id="KW-0732">Signal</keyword>
<sequence>MVAILLRRWGPLWAALLLCLGTPPSYAAEIHLRPDLSQADASAVPAGQPHDRDWTWLQLNDPSRLKDLPANWHLLIDQVRFAEIRTVITTIDGREIVLARRGNDLGQNWAAGAVLKFEIAPAGQQIRSLAIGFRGLDDLALMRKVTAASADRSAVLEGRWLILMGIYVGLLASALAYNLLVHFGQRSSFQRFYLGWVTVALAYGLSWSNLGAYAFPGLAGPLAVRLNNGLVGMLIALAALFLISVLESRTVPRRLVLLVRFWACAAVVAGILAIDERLVPASVSDLLLNLAMIASVGTSMAVISVAAWRGSRVVWIYMVGWTPVIAVFALRAARNFGLTGQNDWVDMATFGSIGLEAMVFSFAIASRFIALRKERDAAEASARGMEIERETLQRAAHSDFLTGLGNRALFHAQLRELFGRRASFTLMLIDVDYLKEINDRQGHDAGDVLLRHIGERLGTMSSDQVSCARIGGDEFAILCEDELGARLLVIDALDRMQGATWSHGSFQGSLSLSIGTASSLGASAATDLFQQADIALYEAKRLGRGRRLEFDGRLRLQTENRVDLIREATAGLDRSEFALHFQPIVHLGTGTLVSVEALLRWNHPQRGMLTPDSFGGVMEDGDCGSAVQKRVIDLAIDELSRRVPGSQVALAVNFTAMDLRGRESAEQLLTKLHEAGVSPGSLCIEVTEGTILAKAVNDPTAALRVLHEAGVQIALDDFGTGYASLVHLKEIPVDILKIDRSFISGLLDDGESEEIVRAVIALGHGLKKRVVAEGIETRAQMERLRELGCVYGQGYLFAHPSAEFDPALSCRPASAA</sequence>
<dbReference type="InterPro" id="IPR043128">
    <property type="entry name" value="Rev_trsase/Diguanyl_cyclase"/>
</dbReference>
<feature type="transmembrane region" description="Helical" evidence="1">
    <location>
        <begin position="160"/>
        <end position="180"/>
    </location>
</feature>
<comment type="caution">
    <text evidence="5">The sequence shown here is derived from an EMBL/GenBank/DDBJ whole genome shotgun (WGS) entry which is preliminary data.</text>
</comment>
<dbReference type="InterPro" id="IPR001633">
    <property type="entry name" value="EAL_dom"/>
</dbReference>
<gene>
    <name evidence="5" type="ORF">KK137_11110</name>
</gene>
<feature type="transmembrane region" description="Helical" evidence="1">
    <location>
        <begin position="286"/>
        <end position="307"/>
    </location>
</feature>
<dbReference type="Proteomes" id="UP000811255">
    <property type="component" value="Unassembled WGS sequence"/>
</dbReference>
<evidence type="ECO:0000313" key="5">
    <source>
        <dbReference type="EMBL" id="MBT2134882.1"/>
    </source>
</evidence>
<proteinExistence type="predicted"/>
<dbReference type="CDD" id="cd01949">
    <property type="entry name" value="GGDEF"/>
    <property type="match status" value="1"/>
</dbReference>
<keyword evidence="6" id="KW-1185">Reference proteome</keyword>
<dbReference type="RefSeq" id="WP_214536492.1">
    <property type="nucleotide sequence ID" value="NZ_JAHFVK010000002.1"/>
</dbReference>
<dbReference type="Gene3D" id="3.30.70.270">
    <property type="match status" value="1"/>
</dbReference>
<dbReference type="InterPro" id="IPR000160">
    <property type="entry name" value="GGDEF_dom"/>
</dbReference>
<dbReference type="CDD" id="cd01948">
    <property type="entry name" value="EAL"/>
    <property type="match status" value="1"/>
</dbReference>
<feature type="transmembrane region" description="Helical" evidence="1">
    <location>
        <begin position="222"/>
        <end position="243"/>
    </location>
</feature>
<keyword evidence="1" id="KW-0812">Transmembrane</keyword>
<dbReference type="NCBIfam" id="TIGR00254">
    <property type="entry name" value="GGDEF"/>
    <property type="match status" value="1"/>
</dbReference>
<protein>
    <submittedName>
        <fullName evidence="5">EAL domain-containing protein</fullName>
    </submittedName>
</protein>
<dbReference type="PROSITE" id="PS50883">
    <property type="entry name" value="EAL"/>
    <property type="match status" value="1"/>
</dbReference>
<feature type="transmembrane region" description="Helical" evidence="1">
    <location>
        <begin position="255"/>
        <end position="274"/>
    </location>
</feature>
<dbReference type="SMART" id="SM00052">
    <property type="entry name" value="EAL"/>
    <property type="match status" value="1"/>
</dbReference>
<keyword evidence="1" id="KW-1133">Transmembrane helix</keyword>
<dbReference type="InterPro" id="IPR035919">
    <property type="entry name" value="EAL_sf"/>
</dbReference>
<evidence type="ECO:0000259" key="3">
    <source>
        <dbReference type="PROSITE" id="PS50883"/>
    </source>
</evidence>
<organism evidence="5 6">
    <name type="scientific">Croceibacterium selenioxidans</name>
    <dbReference type="NCBI Taxonomy" id="2838833"/>
    <lineage>
        <taxon>Bacteria</taxon>
        <taxon>Pseudomonadati</taxon>
        <taxon>Pseudomonadota</taxon>
        <taxon>Alphaproteobacteria</taxon>
        <taxon>Sphingomonadales</taxon>
        <taxon>Erythrobacteraceae</taxon>
        <taxon>Croceibacterium</taxon>
    </lineage>
</organism>
<dbReference type="PROSITE" id="PS50887">
    <property type="entry name" value="GGDEF"/>
    <property type="match status" value="1"/>
</dbReference>
<dbReference type="Pfam" id="PF00563">
    <property type="entry name" value="EAL"/>
    <property type="match status" value="1"/>
</dbReference>
<feature type="chain" id="PRO_5045290394" evidence="2">
    <location>
        <begin position="28"/>
        <end position="816"/>
    </location>
</feature>
<dbReference type="PANTHER" id="PTHR33121:SF70">
    <property type="entry name" value="SIGNALING PROTEIN YKOW"/>
    <property type="match status" value="1"/>
</dbReference>
<feature type="transmembrane region" description="Helical" evidence="1">
    <location>
        <begin position="192"/>
        <end position="210"/>
    </location>
</feature>
<dbReference type="InterPro" id="IPR011623">
    <property type="entry name" value="7TMR_DISM_rcpt_extracell_dom1"/>
</dbReference>
<evidence type="ECO:0000259" key="4">
    <source>
        <dbReference type="PROSITE" id="PS50887"/>
    </source>
</evidence>
<dbReference type="InterPro" id="IPR029787">
    <property type="entry name" value="Nucleotide_cyclase"/>
</dbReference>
<name>A0ABS5W551_9SPHN</name>
<dbReference type="InterPro" id="IPR050706">
    <property type="entry name" value="Cyclic-di-GMP_PDE-like"/>
</dbReference>
<dbReference type="EMBL" id="JAHFVK010000002">
    <property type="protein sequence ID" value="MBT2134882.1"/>
    <property type="molecule type" value="Genomic_DNA"/>
</dbReference>
<dbReference type="SMART" id="SM00267">
    <property type="entry name" value="GGDEF"/>
    <property type="match status" value="1"/>
</dbReference>
<dbReference type="Pfam" id="PF07695">
    <property type="entry name" value="7TMR-DISM_7TM"/>
    <property type="match status" value="1"/>
</dbReference>